<gene>
    <name evidence="1" type="ORF">AVEN_117802_1</name>
</gene>
<evidence type="ECO:0000313" key="1">
    <source>
        <dbReference type="EMBL" id="GBL88219.1"/>
    </source>
</evidence>
<accession>A0A4Y2B9Y0</accession>
<name>A0A4Y2B9Y0_ARAVE</name>
<proteinExistence type="predicted"/>
<dbReference type="AlphaFoldDB" id="A0A4Y2B9Y0"/>
<keyword evidence="2" id="KW-1185">Reference proteome</keyword>
<protein>
    <submittedName>
        <fullName evidence="1">Uncharacterized protein</fullName>
    </submittedName>
</protein>
<comment type="caution">
    <text evidence="1">The sequence shown here is derived from an EMBL/GenBank/DDBJ whole genome shotgun (WGS) entry which is preliminary data.</text>
</comment>
<sequence>MACPARSPESNRACVGHVGKTDCRSQCTSRHPPQAPTSLTTGMGITATTSYQRYYCLHSSPLSSVHFGWRVSYPLLACGSHCTFCLPIWAVELRQP</sequence>
<dbReference type="EMBL" id="BGPR01000058">
    <property type="protein sequence ID" value="GBL88219.1"/>
    <property type="molecule type" value="Genomic_DNA"/>
</dbReference>
<organism evidence="1 2">
    <name type="scientific">Araneus ventricosus</name>
    <name type="common">Orbweaver spider</name>
    <name type="synonym">Epeira ventricosa</name>
    <dbReference type="NCBI Taxonomy" id="182803"/>
    <lineage>
        <taxon>Eukaryota</taxon>
        <taxon>Metazoa</taxon>
        <taxon>Ecdysozoa</taxon>
        <taxon>Arthropoda</taxon>
        <taxon>Chelicerata</taxon>
        <taxon>Arachnida</taxon>
        <taxon>Araneae</taxon>
        <taxon>Araneomorphae</taxon>
        <taxon>Entelegynae</taxon>
        <taxon>Araneoidea</taxon>
        <taxon>Araneidae</taxon>
        <taxon>Araneus</taxon>
    </lineage>
</organism>
<evidence type="ECO:0000313" key="2">
    <source>
        <dbReference type="Proteomes" id="UP000499080"/>
    </source>
</evidence>
<dbReference type="Proteomes" id="UP000499080">
    <property type="component" value="Unassembled WGS sequence"/>
</dbReference>
<reference evidence="1 2" key="1">
    <citation type="journal article" date="2019" name="Sci. Rep.">
        <title>Orb-weaving spider Araneus ventricosus genome elucidates the spidroin gene catalogue.</title>
        <authorList>
            <person name="Kono N."/>
            <person name="Nakamura H."/>
            <person name="Ohtoshi R."/>
            <person name="Moran D.A.P."/>
            <person name="Shinohara A."/>
            <person name="Yoshida Y."/>
            <person name="Fujiwara M."/>
            <person name="Mori M."/>
            <person name="Tomita M."/>
            <person name="Arakawa K."/>
        </authorList>
    </citation>
    <scope>NUCLEOTIDE SEQUENCE [LARGE SCALE GENOMIC DNA]</scope>
</reference>